<dbReference type="PANTHER" id="PTHR10334">
    <property type="entry name" value="CYSTEINE-RICH SECRETORY PROTEIN-RELATED"/>
    <property type="match status" value="1"/>
</dbReference>
<dbReference type="Proteomes" id="UP000472263">
    <property type="component" value="Chromosome 17"/>
</dbReference>
<feature type="domain" description="SCP" evidence="7">
    <location>
        <begin position="71"/>
        <end position="225"/>
    </location>
</feature>
<dbReference type="PROSITE" id="PS01010">
    <property type="entry name" value="CRISP_2"/>
    <property type="match status" value="1"/>
</dbReference>
<evidence type="ECO:0000313" key="8">
    <source>
        <dbReference type="Ensembl" id="ENSMMDP00005049951.1"/>
    </source>
</evidence>
<comment type="subcellular location">
    <subcellularLocation>
        <location evidence="1">Secreted</location>
    </subcellularLocation>
</comment>
<keyword evidence="9" id="KW-1185">Reference proteome</keyword>
<keyword evidence="4" id="KW-0646">Protease inhibitor</keyword>
<evidence type="ECO:0000256" key="3">
    <source>
        <dbReference type="ARBA" id="ARBA00022525"/>
    </source>
</evidence>
<dbReference type="AlphaFoldDB" id="A0A668AV31"/>
<dbReference type="InterPro" id="IPR001283">
    <property type="entry name" value="CRISP-related"/>
</dbReference>
<dbReference type="FunCoup" id="A0A668AV31">
    <property type="interactions" value="4"/>
</dbReference>
<dbReference type="Pfam" id="PF00188">
    <property type="entry name" value="CAP"/>
    <property type="match status" value="1"/>
</dbReference>
<evidence type="ECO:0000256" key="1">
    <source>
        <dbReference type="ARBA" id="ARBA00004613"/>
    </source>
</evidence>
<dbReference type="SMART" id="SM00198">
    <property type="entry name" value="SCP"/>
    <property type="match status" value="1"/>
</dbReference>
<dbReference type="GO" id="GO:0030414">
    <property type="term" value="F:peptidase inhibitor activity"/>
    <property type="evidence" value="ECO:0007669"/>
    <property type="project" value="UniProtKB-KW"/>
</dbReference>
<sequence>MFDVELHRVNMRDVYFFSCVALLSGVNGWVLNPTESPAPGNLSDVNLIHLIKPSGSPSIHRSRRKRFITQSDMIAILDYHNQVRANVFPPAANMEYMVWDNDLARSAEAWAATCLWEHGPAYLLQFYGQNLSVRTGGYRSILQLVKPWYDEVNDYVFPYPRFCNPRCPMYCRGPMCTHYTQMVWASTTRVGCAVQTCYNMLVWGALWREATFLVCNYSPKGNWIGEAPYQVGVPCSACPSSYGGSCSNNMCFPAIQSNYMYWFK</sequence>
<reference evidence="8" key="2">
    <citation type="submission" date="2025-08" db="UniProtKB">
        <authorList>
            <consortium name="Ensembl"/>
        </authorList>
    </citation>
    <scope>IDENTIFICATION</scope>
</reference>
<dbReference type="InParanoid" id="A0A668AV31"/>
<accession>A0A668AV31</accession>
<dbReference type="GO" id="GO:0005576">
    <property type="term" value="C:extracellular region"/>
    <property type="evidence" value="ECO:0007669"/>
    <property type="project" value="UniProtKB-SubCell"/>
</dbReference>
<dbReference type="FunFam" id="3.40.33.10:FF:000003">
    <property type="entry name" value="Peptidase inhibitor 15"/>
    <property type="match status" value="1"/>
</dbReference>
<evidence type="ECO:0000256" key="2">
    <source>
        <dbReference type="ARBA" id="ARBA00009923"/>
    </source>
</evidence>
<dbReference type="InterPro" id="IPR035940">
    <property type="entry name" value="CAP_sf"/>
</dbReference>
<dbReference type="GeneTree" id="ENSGT00940000158635"/>
<organism evidence="8 9">
    <name type="scientific">Myripristis murdjan</name>
    <name type="common">pinecone soldierfish</name>
    <dbReference type="NCBI Taxonomy" id="586833"/>
    <lineage>
        <taxon>Eukaryota</taxon>
        <taxon>Metazoa</taxon>
        <taxon>Chordata</taxon>
        <taxon>Craniata</taxon>
        <taxon>Vertebrata</taxon>
        <taxon>Euteleostomi</taxon>
        <taxon>Actinopterygii</taxon>
        <taxon>Neopterygii</taxon>
        <taxon>Teleostei</taxon>
        <taxon>Neoteleostei</taxon>
        <taxon>Acanthomorphata</taxon>
        <taxon>Holocentriformes</taxon>
        <taxon>Holocentridae</taxon>
        <taxon>Myripristis</taxon>
    </lineage>
</organism>
<proteinExistence type="inferred from homology"/>
<comment type="similarity">
    <text evidence="2">Belongs to the CRISP family.</text>
</comment>
<dbReference type="OrthoDB" id="414826at2759"/>
<evidence type="ECO:0000313" key="9">
    <source>
        <dbReference type="Proteomes" id="UP000472263"/>
    </source>
</evidence>
<dbReference type="InterPro" id="IPR018244">
    <property type="entry name" value="Allrgn_V5/Tpx1_CS"/>
</dbReference>
<dbReference type="PRINTS" id="PR00837">
    <property type="entry name" value="V5TPXLIKE"/>
</dbReference>
<dbReference type="InterPro" id="IPR014044">
    <property type="entry name" value="CAP_dom"/>
</dbReference>
<reference evidence="8" key="1">
    <citation type="submission" date="2019-06" db="EMBL/GenBank/DDBJ databases">
        <authorList>
            <consortium name="Wellcome Sanger Institute Data Sharing"/>
        </authorList>
    </citation>
    <scope>NUCLEOTIDE SEQUENCE [LARGE SCALE GENOMIC DNA]</scope>
</reference>
<name>A0A668AV31_9TELE</name>
<evidence type="ECO:0000259" key="7">
    <source>
        <dbReference type="SMART" id="SM00198"/>
    </source>
</evidence>
<dbReference type="Gene3D" id="3.40.33.10">
    <property type="entry name" value="CAP"/>
    <property type="match status" value="1"/>
</dbReference>
<reference evidence="8" key="3">
    <citation type="submission" date="2025-09" db="UniProtKB">
        <authorList>
            <consortium name="Ensembl"/>
        </authorList>
    </citation>
    <scope>IDENTIFICATION</scope>
</reference>
<evidence type="ECO:0000256" key="5">
    <source>
        <dbReference type="ARBA" id="ARBA00022729"/>
    </source>
</evidence>
<dbReference type="Ensembl" id="ENSMMDT00005050940.1">
    <property type="protein sequence ID" value="ENSMMDP00005049951.1"/>
    <property type="gene ID" value="ENSMMDG00005022685.1"/>
</dbReference>
<keyword evidence="3" id="KW-0964">Secreted</keyword>
<keyword evidence="6" id="KW-0325">Glycoprotein</keyword>
<evidence type="ECO:0000256" key="4">
    <source>
        <dbReference type="ARBA" id="ARBA00022690"/>
    </source>
</evidence>
<keyword evidence="5" id="KW-0732">Signal</keyword>
<protein>
    <submittedName>
        <fullName evidence="8">Peptidase inhibitor 15</fullName>
    </submittedName>
</protein>
<evidence type="ECO:0000256" key="6">
    <source>
        <dbReference type="ARBA" id="ARBA00023180"/>
    </source>
</evidence>
<gene>
    <name evidence="8" type="primary">PI15</name>
    <name evidence="8" type="synonym">pi15b</name>
</gene>
<dbReference type="SUPFAM" id="SSF55797">
    <property type="entry name" value="PR-1-like"/>
    <property type="match status" value="1"/>
</dbReference>